<evidence type="ECO:0000313" key="3">
    <source>
        <dbReference type="Proteomes" id="UP001642540"/>
    </source>
</evidence>
<comment type="caution">
    <text evidence="2">The sequence shown here is derived from an EMBL/GenBank/DDBJ whole genome shotgun (WGS) entry which is preliminary data.</text>
</comment>
<evidence type="ECO:0000313" key="2">
    <source>
        <dbReference type="EMBL" id="CAL8113878.1"/>
    </source>
</evidence>
<name>A0ABP1R1H0_9HEXA</name>
<keyword evidence="1" id="KW-1133">Transmembrane helix</keyword>
<dbReference type="Proteomes" id="UP001642540">
    <property type="component" value="Unassembled WGS sequence"/>
</dbReference>
<keyword evidence="1" id="KW-0472">Membrane</keyword>
<reference evidence="2 3" key="1">
    <citation type="submission" date="2024-08" db="EMBL/GenBank/DDBJ databases">
        <authorList>
            <person name="Cucini C."/>
            <person name="Frati F."/>
        </authorList>
    </citation>
    <scope>NUCLEOTIDE SEQUENCE [LARGE SCALE GENOMIC DNA]</scope>
</reference>
<evidence type="ECO:0000256" key="1">
    <source>
        <dbReference type="SAM" id="Phobius"/>
    </source>
</evidence>
<keyword evidence="3" id="KW-1185">Reference proteome</keyword>
<sequence>MKTMSNLFNSPNKTVWNIKNYSVYDELQRLRGLVEVIEGGDRTKGCLKLSLNNSAMSTIFGLVFMVIVTVTIYAFVNLYRALSKRFFQTD</sequence>
<feature type="transmembrane region" description="Helical" evidence="1">
    <location>
        <begin position="59"/>
        <end position="79"/>
    </location>
</feature>
<accession>A0ABP1R1H0</accession>
<dbReference type="EMBL" id="CAXLJM020000049">
    <property type="protein sequence ID" value="CAL8113878.1"/>
    <property type="molecule type" value="Genomic_DNA"/>
</dbReference>
<organism evidence="2 3">
    <name type="scientific">Orchesella dallaii</name>
    <dbReference type="NCBI Taxonomy" id="48710"/>
    <lineage>
        <taxon>Eukaryota</taxon>
        <taxon>Metazoa</taxon>
        <taxon>Ecdysozoa</taxon>
        <taxon>Arthropoda</taxon>
        <taxon>Hexapoda</taxon>
        <taxon>Collembola</taxon>
        <taxon>Entomobryomorpha</taxon>
        <taxon>Entomobryoidea</taxon>
        <taxon>Orchesellidae</taxon>
        <taxon>Orchesellinae</taxon>
        <taxon>Orchesella</taxon>
    </lineage>
</organism>
<gene>
    <name evidence="2" type="ORF">ODALV1_LOCUS16213</name>
</gene>
<proteinExistence type="predicted"/>
<keyword evidence="1" id="KW-0812">Transmembrane</keyword>
<protein>
    <submittedName>
        <fullName evidence="2">Uncharacterized protein</fullName>
    </submittedName>
</protein>